<dbReference type="PROSITE" id="PS00178">
    <property type="entry name" value="AA_TRNA_LIGASE_I"/>
    <property type="match status" value="1"/>
</dbReference>
<evidence type="ECO:0000256" key="7">
    <source>
        <dbReference type="ARBA" id="ARBA00049929"/>
    </source>
</evidence>
<reference evidence="10 11" key="1">
    <citation type="journal article" date="2015" name="Nature">
        <title>rRNA introns, odd ribosomes, and small enigmatic genomes across a large radiation of phyla.</title>
        <authorList>
            <person name="Brown C.T."/>
            <person name="Hug L.A."/>
            <person name="Thomas B.C."/>
            <person name="Sharon I."/>
            <person name="Castelle C.J."/>
            <person name="Singh A."/>
            <person name="Wilkins M.J."/>
            <person name="Williams K.H."/>
            <person name="Banfield J.F."/>
        </authorList>
    </citation>
    <scope>NUCLEOTIDE SEQUENCE [LARGE SCALE GENOMIC DNA]</scope>
</reference>
<feature type="short sequence motif" description="'HIGH' region" evidence="8">
    <location>
        <begin position="18"/>
        <end position="26"/>
    </location>
</feature>
<dbReference type="PANTHER" id="PTHR43766:SF1">
    <property type="entry name" value="TRYPTOPHAN--TRNA LIGASE, MITOCHONDRIAL"/>
    <property type="match status" value="1"/>
</dbReference>
<keyword evidence="8" id="KW-0963">Cytoplasm</keyword>
<protein>
    <recommendedName>
        <fullName evidence="8">Tryptophan--tRNA ligase</fullName>
        <ecNumber evidence="8">6.1.1.2</ecNumber>
    </recommendedName>
    <alternativeName>
        <fullName evidence="8">Tryptophanyl-tRNA synthetase</fullName>
        <shortName evidence="8">TrpRS</shortName>
    </alternativeName>
</protein>
<gene>
    <name evidence="8" type="primary">trpS</name>
    <name evidence="10" type="ORF">UU43_C0001G0020</name>
</gene>
<dbReference type="Proteomes" id="UP000034190">
    <property type="component" value="Unassembled WGS sequence"/>
</dbReference>
<dbReference type="InterPro" id="IPR050203">
    <property type="entry name" value="Trp-tRNA_synthetase"/>
</dbReference>
<evidence type="ECO:0000256" key="6">
    <source>
        <dbReference type="ARBA" id="ARBA00023146"/>
    </source>
</evidence>
<dbReference type="Gene3D" id="3.40.50.620">
    <property type="entry name" value="HUPs"/>
    <property type="match status" value="1"/>
</dbReference>
<dbReference type="AlphaFoldDB" id="A0A0G0X5A6"/>
<keyword evidence="3 8" id="KW-0547">Nucleotide-binding</keyword>
<dbReference type="PRINTS" id="PR01039">
    <property type="entry name" value="TRNASYNTHTRP"/>
</dbReference>
<dbReference type="GO" id="GO:0006436">
    <property type="term" value="P:tryptophanyl-tRNA aminoacylation"/>
    <property type="evidence" value="ECO:0007669"/>
    <property type="project" value="UniProtKB-UniRule"/>
</dbReference>
<comment type="similarity">
    <text evidence="1 8 9">Belongs to the class-I aminoacyl-tRNA synthetase family.</text>
</comment>
<dbReference type="SUPFAM" id="SSF52374">
    <property type="entry name" value="Nucleotidylyl transferase"/>
    <property type="match status" value="1"/>
</dbReference>
<dbReference type="GO" id="GO:0004830">
    <property type="term" value="F:tryptophan-tRNA ligase activity"/>
    <property type="evidence" value="ECO:0007669"/>
    <property type="project" value="UniProtKB-UniRule"/>
</dbReference>
<feature type="binding site" evidence="8">
    <location>
        <begin position="25"/>
        <end position="26"/>
    </location>
    <ligand>
        <name>ATP</name>
        <dbReference type="ChEBI" id="CHEBI:30616"/>
    </ligand>
</feature>
<feature type="short sequence motif" description="'KMSKS' region" evidence="8">
    <location>
        <begin position="208"/>
        <end position="212"/>
    </location>
</feature>
<dbReference type="InterPro" id="IPR002305">
    <property type="entry name" value="aa-tRNA-synth_Ic"/>
</dbReference>
<feature type="binding site" evidence="8">
    <location>
        <begin position="208"/>
        <end position="212"/>
    </location>
    <ligand>
        <name>ATP</name>
        <dbReference type="ChEBI" id="CHEBI:30616"/>
    </ligand>
</feature>
<comment type="subcellular location">
    <subcellularLocation>
        <location evidence="8">Cytoplasm</location>
    </subcellularLocation>
</comment>
<dbReference type="Pfam" id="PF00579">
    <property type="entry name" value="tRNA-synt_1b"/>
    <property type="match status" value="1"/>
</dbReference>
<evidence type="ECO:0000313" key="10">
    <source>
        <dbReference type="EMBL" id="KKR91840.1"/>
    </source>
</evidence>
<dbReference type="InterPro" id="IPR014729">
    <property type="entry name" value="Rossmann-like_a/b/a_fold"/>
</dbReference>
<dbReference type="PANTHER" id="PTHR43766">
    <property type="entry name" value="TRYPTOPHAN--TRNA LIGASE, MITOCHONDRIAL"/>
    <property type="match status" value="1"/>
</dbReference>
<evidence type="ECO:0000256" key="3">
    <source>
        <dbReference type="ARBA" id="ARBA00022741"/>
    </source>
</evidence>
<proteinExistence type="inferred from homology"/>
<dbReference type="EMBL" id="LCAP01000001">
    <property type="protein sequence ID" value="KKR91840.1"/>
    <property type="molecule type" value="Genomic_DNA"/>
</dbReference>
<evidence type="ECO:0000256" key="4">
    <source>
        <dbReference type="ARBA" id="ARBA00022840"/>
    </source>
</evidence>
<keyword evidence="2 8" id="KW-0436">Ligase</keyword>
<feature type="binding site" evidence="8">
    <location>
        <position position="199"/>
    </location>
    <ligand>
        <name>ATP</name>
        <dbReference type="ChEBI" id="CHEBI:30616"/>
    </ligand>
</feature>
<dbReference type="NCBIfam" id="TIGR00233">
    <property type="entry name" value="trpS"/>
    <property type="match status" value="1"/>
</dbReference>
<evidence type="ECO:0000313" key="11">
    <source>
        <dbReference type="Proteomes" id="UP000034190"/>
    </source>
</evidence>
<dbReference type="GO" id="GO:0005524">
    <property type="term" value="F:ATP binding"/>
    <property type="evidence" value="ECO:0007669"/>
    <property type="project" value="UniProtKB-UniRule"/>
</dbReference>
<dbReference type="InterPro" id="IPR002306">
    <property type="entry name" value="Trp-tRNA-ligase"/>
</dbReference>
<accession>A0A0G0X5A6</accession>
<dbReference type="FunFam" id="1.10.240.10:FF:000002">
    <property type="entry name" value="Tryptophan--tRNA ligase"/>
    <property type="match status" value="1"/>
</dbReference>
<dbReference type="PATRIC" id="fig|1618635.3.peg.21"/>
<feature type="binding site" evidence="8">
    <location>
        <begin position="160"/>
        <end position="162"/>
    </location>
    <ligand>
        <name>ATP</name>
        <dbReference type="ChEBI" id="CHEBI:30616"/>
    </ligand>
</feature>
<evidence type="ECO:0000256" key="9">
    <source>
        <dbReference type="RuleBase" id="RU363036"/>
    </source>
</evidence>
<feature type="binding site" evidence="8">
    <location>
        <begin position="17"/>
        <end position="19"/>
    </location>
    <ligand>
        <name>ATP</name>
        <dbReference type="ChEBI" id="CHEBI:30616"/>
    </ligand>
</feature>
<sequence>MELDMKNNKATVFSGVQPSGVLHIGNYLGALAQWVEMQNQYNCIFCVVDYHAITVKQESQELSRRILDVVKIYLASGINPEQAVIFQQSDITAHTELAWILNCAAARLADLNKMTQFKDKGAKKEPACPAGRSVSVGLYDYPVLMAADILLYNTDLVPVGDDQVQHVELCRTLAERFNRDYGQVFKAPQVAVRKQGARIMGLDDPTKKMSKSASSPANYIALTDAPEIAAKKIKRAVTDSGSEVKFDQKQKPALANLLTIYSLLAGIKIKELEENYKGKGYGEFKNGLAEEIKKFLREFQIKYNSFTDQEVKQILRDGADKIRPVANKTLKRVKNKLGII</sequence>
<dbReference type="GO" id="GO:0005829">
    <property type="term" value="C:cytosol"/>
    <property type="evidence" value="ECO:0007669"/>
    <property type="project" value="TreeGrafter"/>
</dbReference>
<dbReference type="HAMAP" id="MF_00140_B">
    <property type="entry name" value="Trp_tRNA_synth_B"/>
    <property type="match status" value="1"/>
</dbReference>
<keyword evidence="5 8" id="KW-0648">Protein biosynthesis</keyword>
<comment type="subunit">
    <text evidence="8">Homodimer.</text>
</comment>
<organism evidence="10 11">
    <name type="scientific">Candidatus Falkowbacteria bacterium GW2011_GWA2_41_14</name>
    <dbReference type="NCBI Taxonomy" id="1618635"/>
    <lineage>
        <taxon>Bacteria</taxon>
        <taxon>Candidatus Falkowiibacteriota</taxon>
    </lineage>
</organism>
<evidence type="ECO:0000256" key="2">
    <source>
        <dbReference type="ARBA" id="ARBA00022598"/>
    </source>
</evidence>
<dbReference type="InterPro" id="IPR024109">
    <property type="entry name" value="Trp-tRNA-ligase_bac-type"/>
</dbReference>
<comment type="catalytic activity">
    <reaction evidence="7 8">
        <text>tRNA(Trp) + L-tryptophan + ATP = L-tryptophyl-tRNA(Trp) + AMP + diphosphate + H(+)</text>
        <dbReference type="Rhea" id="RHEA:24080"/>
        <dbReference type="Rhea" id="RHEA-COMP:9671"/>
        <dbReference type="Rhea" id="RHEA-COMP:9705"/>
        <dbReference type="ChEBI" id="CHEBI:15378"/>
        <dbReference type="ChEBI" id="CHEBI:30616"/>
        <dbReference type="ChEBI" id="CHEBI:33019"/>
        <dbReference type="ChEBI" id="CHEBI:57912"/>
        <dbReference type="ChEBI" id="CHEBI:78442"/>
        <dbReference type="ChEBI" id="CHEBI:78535"/>
        <dbReference type="ChEBI" id="CHEBI:456215"/>
        <dbReference type="EC" id="6.1.1.2"/>
    </reaction>
</comment>
<name>A0A0G0X5A6_9BACT</name>
<dbReference type="EC" id="6.1.1.2" evidence="8"/>
<comment type="function">
    <text evidence="8">Catalyzes the attachment of tryptophan to tRNA(Trp).</text>
</comment>
<dbReference type="InterPro" id="IPR001412">
    <property type="entry name" value="aa-tRNA-synth_I_CS"/>
</dbReference>
<keyword evidence="4 8" id="KW-0067">ATP-binding</keyword>
<dbReference type="CDD" id="cd00806">
    <property type="entry name" value="TrpRS_core"/>
    <property type="match status" value="1"/>
</dbReference>
<feature type="binding site" evidence="8">
    <location>
        <position position="148"/>
    </location>
    <ligand>
        <name>L-tryptophan</name>
        <dbReference type="ChEBI" id="CHEBI:57912"/>
    </ligand>
</feature>
<evidence type="ECO:0000256" key="5">
    <source>
        <dbReference type="ARBA" id="ARBA00022917"/>
    </source>
</evidence>
<keyword evidence="6 8" id="KW-0030">Aminoacyl-tRNA synthetase</keyword>
<comment type="caution">
    <text evidence="10">The sequence shown here is derived from an EMBL/GenBank/DDBJ whole genome shotgun (WGS) entry which is preliminary data.</text>
</comment>
<evidence type="ECO:0000256" key="1">
    <source>
        <dbReference type="ARBA" id="ARBA00005594"/>
    </source>
</evidence>
<evidence type="ECO:0000256" key="8">
    <source>
        <dbReference type="HAMAP-Rule" id="MF_00140"/>
    </source>
</evidence>
<dbReference type="Gene3D" id="1.10.240.10">
    <property type="entry name" value="Tyrosyl-Transfer RNA Synthetase"/>
    <property type="match status" value="1"/>
</dbReference>